<dbReference type="AlphaFoldDB" id="A0A6B9FHE6"/>
<name>A0A6B9FHE6_9EURY</name>
<dbReference type="EMBL" id="CP034345">
    <property type="protein sequence ID" value="QGX96143.1"/>
    <property type="molecule type" value="Genomic_DNA"/>
</dbReference>
<accession>A0A6B9FHE6</accession>
<comment type="similarity">
    <text evidence="2 9">Belongs to the eIF-2-beta/eIF-5 family.</text>
</comment>
<dbReference type="InterPro" id="IPR004458">
    <property type="entry name" value="TIF2_bsu_arc"/>
</dbReference>
<dbReference type="PANTHER" id="PTHR23001">
    <property type="entry name" value="EUKARYOTIC TRANSLATION INITIATION FACTOR"/>
    <property type="match status" value="1"/>
</dbReference>
<dbReference type="InterPro" id="IPR016190">
    <property type="entry name" value="Transl_init_fac_IF2/IF5_Zn-bd"/>
</dbReference>
<comment type="subunit">
    <text evidence="3 9">Heterotrimer composed of an alpha, a beta and a gamma chain.</text>
</comment>
<dbReference type="SUPFAM" id="SSF100966">
    <property type="entry name" value="Translation initiation factor 2 beta, aIF2beta, N-terminal domain"/>
    <property type="match status" value="1"/>
</dbReference>
<evidence type="ECO:0000256" key="5">
    <source>
        <dbReference type="ARBA" id="ARBA00022540"/>
    </source>
</evidence>
<evidence type="ECO:0000256" key="8">
    <source>
        <dbReference type="ARBA" id="ARBA00032408"/>
    </source>
</evidence>
<evidence type="ECO:0000259" key="10">
    <source>
        <dbReference type="SMART" id="SM00653"/>
    </source>
</evidence>
<feature type="domain" description="Translation initiation factor IF2/IF5" evidence="10">
    <location>
        <begin position="21"/>
        <end position="129"/>
    </location>
</feature>
<dbReference type="GO" id="GO:0003743">
    <property type="term" value="F:translation initiation factor activity"/>
    <property type="evidence" value="ECO:0007669"/>
    <property type="project" value="UniProtKB-UniRule"/>
</dbReference>
<organism evidence="11 12">
    <name type="scientific">Haloplanus rallus</name>
    <dbReference type="NCBI Taxonomy" id="1816183"/>
    <lineage>
        <taxon>Archaea</taxon>
        <taxon>Methanobacteriati</taxon>
        <taxon>Methanobacteriota</taxon>
        <taxon>Stenosarchaea group</taxon>
        <taxon>Halobacteria</taxon>
        <taxon>Halobacteriales</taxon>
        <taxon>Haloferacaceae</taxon>
        <taxon>Haloplanus</taxon>
    </lineage>
</organism>
<evidence type="ECO:0000256" key="1">
    <source>
        <dbReference type="ARBA" id="ARBA00003323"/>
    </source>
</evidence>
<keyword evidence="5 9" id="KW-0396">Initiation factor</keyword>
<proteinExistence type="inferred from homology"/>
<dbReference type="Gene3D" id="3.30.30.170">
    <property type="match status" value="1"/>
</dbReference>
<dbReference type="InterPro" id="IPR016189">
    <property type="entry name" value="Transl_init_fac_IF2/IF5_N"/>
</dbReference>
<evidence type="ECO:0000313" key="12">
    <source>
        <dbReference type="Proteomes" id="UP000428325"/>
    </source>
</evidence>
<dbReference type="InterPro" id="IPR045196">
    <property type="entry name" value="IF2/IF5"/>
</dbReference>
<dbReference type="OrthoDB" id="38099at2157"/>
<dbReference type="RefSeq" id="WP_157690604.1">
    <property type="nucleotide sequence ID" value="NZ_CP034345.1"/>
</dbReference>
<dbReference type="GeneID" id="99243924"/>
<dbReference type="HAMAP" id="MF_00232">
    <property type="entry name" value="eIF_2_beta"/>
    <property type="match status" value="1"/>
</dbReference>
<evidence type="ECO:0000256" key="3">
    <source>
        <dbReference type="ARBA" id="ARBA00011243"/>
    </source>
</evidence>
<protein>
    <recommendedName>
        <fullName evidence="4 9">Translation initiation factor 2 subunit beta</fullName>
    </recommendedName>
    <alternativeName>
        <fullName evidence="7 9">aIF2-beta</fullName>
    </alternativeName>
    <alternativeName>
        <fullName evidence="8 9">eIF-2-beta</fullName>
    </alternativeName>
</protein>
<gene>
    <name evidence="9" type="primary">eif2b</name>
    <name evidence="11" type="ORF">EI982_15830</name>
</gene>
<dbReference type="KEGG" id="hra:EI982_15830"/>
<keyword evidence="6 9" id="KW-0648">Protein biosynthesis</keyword>
<evidence type="ECO:0000256" key="2">
    <source>
        <dbReference type="ARBA" id="ARBA00010397"/>
    </source>
</evidence>
<dbReference type="Proteomes" id="UP000428325">
    <property type="component" value="Chromosome"/>
</dbReference>
<dbReference type="Pfam" id="PF01873">
    <property type="entry name" value="eIF-5_eIF-2B"/>
    <property type="match status" value="1"/>
</dbReference>
<dbReference type="SMART" id="SM00653">
    <property type="entry name" value="eIF2B_5"/>
    <property type="match status" value="1"/>
</dbReference>
<reference evidence="11 12" key="1">
    <citation type="submission" date="2018-12" db="EMBL/GenBank/DDBJ databases">
        <title>Complete genome sequence of Haloplanus rallus MBLA0036.</title>
        <authorList>
            <person name="Nam Y.-d."/>
            <person name="Kang J."/>
            <person name="Chung W.-H."/>
            <person name="Park Y.S."/>
        </authorList>
    </citation>
    <scope>NUCLEOTIDE SEQUENCE [LARGE SCALE GENOMIC DNA]</scope>
    <source>
        <strain evidence="11 12">MBLA0036</strain>
    </source>
</reference>
<evidence type="ECO:0000256" key="9">
    <source>
        <dbReference type="HAMAP-Rule" id="MF_00232"/>
    </source>
</evidence>
<evidence type="ECO:0000256" key="7">
    <source>
        <dbReference type="ARBA" id="ARBA00031466"/>
    </source>
</evidence>
<comment type="function">
    <text evidence="1 9">eIF-2 functions in the early steps of protein synthesis by forming a ternary complex with GTP and initiator tRNA.</text>
</comment>
<evidence type="ECO:0000256" key="4">
    <source>
        <dbReference type="ARBA" id="ARBA00022314"/>
    </source>
</evidence>
<dbReference type="InterPro" id="IPR002735">
    <property type="entry name" value="Transl_init_fac_IF2/IF5_dom"/>
</dbReference>
<sequence>MDYDDSLDRALTETPEITDSVDRFQVPDPEVRPEGNVTIYENFAETHDRLNRERDHLLKFFQSELGTSASIDDRGRARFTGDFKQSRVSDALDEYVETFVTCSECGSPDTRLVEERGATVLKCDACGALSAVSEI</sequence>
<dbReference type="SUPFAM" id="SSF75689">
    <property type="entry name" value="Zinc-binding domain of translation initiation factor 2 beta"/>
    <property type="match status" value="1"/>
</dbReference>
<dbReference type="PANTHER" id="PTHR23001:SF3">
    <property type="entry name" value="EUKARYOTIC TRANSLATION INITIATION FACTOR 2 SUBUNIT 2"/>
    <property type="match status" value="1"/>
</dbReference>
<dbReference type="NCBIfam" id="NF003067">
    <property type="entry name" value="PRK03988.1"/>
    <property type="match status" value="1"/>
</dbReference>
<evidence type="ECO:0000313" key="11">
    <source>
        <dbReference type="EMBL" id="QGX96143.1"/>
    </source>
</evidence>
<evidence type="ECO:0000256" key="6">
    <source>
        <dbReference type="ARBA" id="ARBA00022917"/>
    </source>
</evidence>
<keyword evidence="12" id="KW-1185">Reference proteome</keyword>